<dbReference type="PANTHER" id="PTHR15192">
    <property type="entry name" value="PROTEIN CBG05349"/>
    <property type="match status" value="1"/>
</dbReference>
<organism evidence="1 2">
    <name type="scientific">Artemia franciscana</name>
    <name type="common">Brine shrimp</name>
    <name type="synonym">Artemia sanfranciscana</name>
    <dbReference type="NCBI Taxonomy" id="6661"/>
    <lineage>
        <taxon>Eukaryota</taxon>
        <taxon>Metazoa</taxon>
        <taxon>Ecdysozoa</taxon>
        <taxon>Arthropoda</taxon>
        <taxon>Crustacea</taxon>
        <taxon>Branchiopoda</taxon>
        <taxon>Anostraca</taxon>
        <taxon>Artemiidae</taxon>
        <taxon>Artemia</taxon>
    </lineage>
</organism>
<dbReference type="SUPFAM" id="SSF51905">
    <property type="entry name" value="FAD/NAD(P)-binding domain"/>
    <property type="match status" value="1"/>
</dbReference>
<gene>
    <name evidence="1" type="ORF">QYM36_002068</name>
</gene>
<sequence>MLNNTIRFIKLVNLIRQVKMVVQKRFQRRRSYSSSLTSYETVDSPRIRANSTSDQVKPEIKPVVVIGNGPSAITLSFMLSGWRPYYNGSLQRNHPNEFLHARLMENPGMSLVDQNLEFLSEGLIGRSKNPVSLLFDSLQHPNADFGEDTPSFLSWKYHPEVAIDHVVLGKGPPGGSWQAMDGHILTISLGSWMELPDLPLRDSMKSGDSRASVSTVANYYSNYVERKGLRKYFKNGNFVTSVRKVSRPEATNVRCLACEEPYFFGREIHLCELLTNNQIWEVHGFSEQTKKSFCYLTPNVVLAVGGNDIPNSLRVSGENSPFVLKSLNTFEQLLDSGELNDKSDPVLIVGAGLSAADAVIAARHYSIPVIHSFRRGVADPALIFRQLPPTMYPEYHKVYQMMVDGGENYPGYRSLPQHEVVKILPEKTVLVQGPLSSGKIKVSYVILLIGSRPNLNFMPKSGLGLGFIPDAYVTTMGNSVAVDCFSMECVTQQGLYAMGPLIGDNFVRFAQGSALSIAQSISRRISKV</sequence>
<name>A0AA88IG32_ARTSF</name>
<dbReference type="InterPro" id="IPR029731">
    <property type="entry name" value="OSGIN1/2"/>
</dbReference>
<dbReference type="Proteomes" id="UP001187531">
    <property type="component" value="Unassembled WGS sequence"/>
</dbReference>
<keyword evidence="2" id="KW-1185">Reference proteome</keyword>
<proteinExistence type="predicted"/>
<evidence type="ECO:0000313" key="2">
    <source>
        <dbReference type="Proteomes" id="UP001187531"/>
    </source>
</evidence>
<dbReference type="PANTHER" id="PTHR15192:SF8">
    <property type="entry name" value="FAD_NAD(P)-BINDING DOMAIN-CONTAINING PROTEIN"/>
    <property type="match status" value="1"/>
</dbReference>
<dbReference type="InterPro" id="IPR036188">
    <property type="entry name" value="FAD/NAD-bd_sf"/>
</dbReference>
<protein>
    <recommendedName>
        <fullName evidence="3">Oxidative stress-induced growth inhibitor 2</fullName>
    </recommendedName>
</protein>
<dbReference type="Gene3D" id="3.50.50.60">
    <property type="entry name" value="FAD/NAD(P)-binding domain"/>
    <property type="match status" value="1"/>
</dbReference>
<evidence type="ECO:0008006" key="3">
    <source>
        <dbReference type="Google" id="ProtNLM"/>
    </source>
</evidence>
<reference evidence="1" key="1">
    <citation type="submission" date="2023-07" db="EMBL/GenBank/DDBJ databases">
        <title>Chromosome-level genome assembly of Artemia franciscana.</title>
        <authorList>
            <person name="Jo E."/>
        </authorList>
    </citation>
    <scope>NUCLEOTIDE SEQUENCE</scope>
    <source>
        <tissue evidence="1">Whole body</tissue>
    </source>
</reference>
<evidence type="ECO:0000313" key="1">
    <source>
        <dbReference type="EMBL" id="KAK2723601.1"/>
    </source>
</evidence>
<dbReference type="AlphaFoldDB" id="A0AA88IG32"/>
<dbReference type="EMBL" id="JAVRJZ010000004">
    <property type="protein sequence ID" value="KAK2723601.1"/>
    <property type="molecule type" value="Genomic_DNA"/>
</dbReference>
<accession>A0AA88IG32</accession>
<comment type="caution">
    <text evidence="1">The sequence shown here is derived from an EMBL/GenBank/DDBJ whole genome shotgun (WGS) entry which is preliminary data.</text>
</comment>